<evidence type="ECO:0000256" key="1">
    <source>
        <dbReference type="SAM" id="Phobius"/>
    </source>
</evidence>
<evidence type="ECO:0000313" key="3">
    <source>
        <dbReference type="EMBL" id="CAF1205692.1"/>
    </source>
</evidence>
<organism evidence="3 7">
    <name type="scientific">Rotaria magnacalcarata</name>
    <dbReference type="NCBI Taxonomy" id="392030"/>
    <lineage>
        <taxon>Eukaryota</taxon>
        <taxon>Metazoa</taxon>
        <taxon>Spiralia</taxon>
        <taxon>Gnathifera</taxon>
        <taxon>Rotifera</taxon>
        <taxon>Eurotatoria</taxon>
        <taxon>Bdelloidea</taxon>
        <taxon>Philodinida</taxon>
        <taxon>Philodinidae</taxon>
        <taxon>Rotaria</taxon>
    </lineage>
</organism>
<dbReference type="Proteomes" id="UP000681720">
    <property type="component" value="Unassembled WGS sequence"/>
</dbReference>
<dbReference type="AlphaFoldDB" id="A0A814WLR0"/>
<dbReference type="EMBL" id="CAJNOW010009054">
    <property type="protein sequence ID" value="CAF1553597.1"/>
    <property type="molecule type" value="Genomic_DNA"/>
</dbReference>
<dbReference type="Proteomes" id="UP000663855">
    <property type="component" value="Unassembled WGS sequence"/>
</dbReference>
<dbReference type="Proteomes" id="UP000663834">
    <property type="component" value="Unassembled WGS sequence"/>
</dbReference>
<dbReference type="EMBL" id="CAJOBJ010001418">
    <property type="protein sequence ID" value="CAF3877998.1"/>
    <property type="molecule type" value="Genomic_DNA"/>
</dbReference>
<dbReference type="EMBL" id="CAJNRE010015561">
    <property type="protein sequence ID" value="CAF2138554.1"/>
    <property type="molecule type" value="Genomic_DNA"/>
</dbReference>
<comment type="caution">
    <text evidence="3">The sequence shown here is derived from an EMBL/GenBank/DDBJ whole genome shotgun (WGS) entry which is preliminary data.</text>
</comment>
<proteinExistence type="predicted"/>
<evidence type="ECO:0000256" key="2">
    <source>
        <dbReference type="SAM" id="SignalP"/>
    </source>
</evidence>
<name>A0A814WLR0_9BILA</name>
<feature type="signal peptide" evidence="2">
    <location>
        <begin position="1"/>
        <end position="17"/>
    </location>
</feature>
<evidence type="ECO:0000313" key="5">
    <source>
        <dbReference type="EMBL" id="CAF2138554.1"/>
    </source>
</evidence>
<feature type="transmembrane region" description="Helical" evidence="1">
    <location>
        <begin position="234"/>
        <end position="251"/>
    </location>
</feature>
<evidence type="ECO:0000313" key="6">
    <source>
        <dbReference type="EMBL" id="CAF3877998.1"/>
    </source>
</evidence>
<keyword evidence="1" id="KW-0812">Transmembrane</keyword>
<evidence type="ECO:0000313" key="4">
    <source>
        <dbReference type="EMBL" id="CAF1553597.1"/>
    </source>
</evidence>
<sequence>MFVLLFILLIAADIGFALECRTDCLVGPYDFGRTFNIPDGKCQQRKSGDACSIEIKLDYHNSSYSIKFSTLMLSRDSVYITSGPYLSYSIGYQCSKSTDCVISYAKNRITEMINRNYNARIIYDEIAPIIKNPLRNGSIQCYNMRKEPIVCSSDNTCHLDYNQLENKFRSRGCHQIREPNVFVYDGGSYLSFQIGCNRDLCNNEETFSKIKNILSNYSLTDSNGRRIAKGNKQMASLLLMSFTLIFIIFYFF</sequence>
<feature type="chain" id="PRO_5036226395" evidence="2">
    <location>
        <begin position="18"/>
        <end position="252"/>
    </location>
</feature>
<keyword evidence="2" id="KW-0732">Signal</keyword>
<accession>A0A814WLR0</accession>
<evidence type="ECO:0000313" key="7">
    <source>
        <dbReference type="Proteomes" id="UP000663855"/>
    </source>
</evidence>
<reference evidence="3" key="1">
    <citation type="submission" date="2021-02" db="EMBL/GenBank/DDBJ databases">
        <authorList>
            <person name="Nowell W R."/>
        </authorList>
    </citation>
    <scope>NUCLEOTIDE SEQUENCE</scope>
</reference>
<protein>
    <submittedName>
        <fullName evidence="3">Uncharacterized protein</fullName>
    </submittedName>
</protein>
<gene>
    <name evidence="3" type="ORF">CJN711_LOCUS12253</name>
    <name evidence="6" type="ORF">GIL414_LOCUS5393</name>
    <name evidence="4" type="ORF">KQP761_LOCUS17838</name>
    <name evidence="5" type="ORF">MBJ925_LOCUS29061</name>
</gene>
<keyword evidence="1" id="KW-0472">Membrane</keyword>
<dbReference type="OrthoDB" id="10038271at2759"/>
<dbReference type="Proteomes" id="UP000663824">
    <property type="component" value="Unassembled WGS sequence"/>
</dbReference>
<keyword evidence="1" id="KW-1133">Transmembrane helix</keyword>
<dbReference type="EMBL" id="CAJNOV010005343">
    <property type="protein sequence ID" value="CAF1205692.1"/>
    <property type="molecule type" value="Genomic_DNA"/>
</dbReference>